<dbReference type="AlphaFoldDB" id="E6PMB6"/>
<evidence type="ECO:0000256" key="3">
    <source>
        <dbReference type="ARBA" id="ARBA00023143"/>
    </source>
</evidence>
<keyword evidence="4" id="KW-0969">Cilium</keyword>
<comment type="similarity">
    <text evidence="2">Belongs to the flagella basal body rod proteins family.</text>
</comment>
<dbReference type="EMBL" id="CABM01000017">
    <property type="protein sequence ID" value="CBH96068.1"/>
    <property type="molecule type" value="Genomic_DNA"/>
</dbReference>
<protein>
    <submittedName>
        <fullName evidence="4">Putative Flagellar basal-body rod protein FlgB ( proximal rod protein)</fullName>
    </submittedName>
</protein>
<keyword evidence="4" id="KW-0282">Flagellum</keyword>
<evidence type="ECO:0000256" key="1">
    <source>
        <dbReference type="ARBA" id="ARBA00004117"/>
    </source>
</evidence>
<accession>E6PMB6</accession>
<reference evidence="4" key="1">
    <citation type="submission" date="2009-10" db="EMBL/GenBank/DDBJ databases">
        <title>Diversity of trophic interactions inside an arsenic-rich microbial ecosystem.</title>
        <authorList>
            <person name="Bertin P.N."/>
            <person name="Heinrich-Salmeron A."/>
            <person name="Pelletier E."/>
            <person name="Goulhen-Chollet F."/>
            <person name="Arsene-Ploetze F."/>
            <person name="Gallien S."/>
            <person name="Calteau A."/>
            <person name="Vallenet D."/>
            <person name="Casiot C."/>
            <person name="Chane-Woon-Ming B."/>
            <person name="Giloteaux L."/>
            <person name="Barakat M."/>
            <person name="Bonnefoy V."/>
            <person name="Bruneel O."/>
            <person name="Chandler M."/>
            <person name="Cleiss J."/>
            <person name="Duran R."/>
            <person name="Elbaz-Poulichet F."/>
            <person name="Fonknechten N."/>
            <person name="Lauga B."/>
            <person name="Mornico D."/>
            <person name="Ortet P."/>
            <person name="Schaeffer C."/>
            <person name="Siguier P."/>
            <person name="Alexander Thil Smith A."/>
            <person name="Van Dorsselaer A."/>
            <person name="Weissenbach J."/>
            <person name="Medigue C."/>
            <person name="Le Paslier D."/>
        </authorList>
    </citation>
    <scope>NUCLEOTIDE SEQUENCE</scope>
</reference>
<dbReference type="GO" id="GO:0030694">
    <property type="term" value="C:bacterial-type flagellum basal body, rod"/>
    <property type="evidence" value="ECO:0007669"/>
    <property type="project" value="InterPro"/>
</dbReference>
<dbReference type="PANTHER" id="PTHR30435:SF12">
    <property type="entry name" value="FLAGELLAR BASAL BODY ROD PROTEIN FLGB"/>
    <property type="match status" value="1"/>
</dbReference>
<comment type="subcellular location">
    <subcellularLocation>
        <location evidence="1">Bacterial flagellum basal body</location>
    </subcellularLocation>
</comment>
<dbReference type="InterPro" id="IPR019776">
    <property type="entry name" value="Flagellar_basal_body_rod_CS"/>
</dbReference>
<keyword evidence="3" id="KW-0975">Bacterial flagellum</keyword>
<dbReference type="NCBIfam" id="TIGR01396">
    <property type="entry name" value="FlgB"/>
    <property type="match status" value="1"/>
</dbReference>
<proteinExistence type="inferred from homology"/>
<dbReference type="PROSITE" id="PS00588">
    <property type="entry name" value="FLAGELLA_BB_ROD"/>
    <property type="match status" value="1"/>
</dbReference>
<keyword evidence="4" id="KW-0966">Cell projection</keyword>
<name>E6PMB6_9ZZZZ</name>
<dbReference type="PIRSF" id="PIRSF002889">
    <property type="entry name" value="Rod_FlgB"/>
    <property type="match status" value="1"/>
</dbReference>
<dbReference type="PANTHER" id="PTHR30435">
    <property type="entry name" value="FLAGELLAR PROTEIN"/>
    <property type="match status" value="1"/>
</dbReference>
<dbReference type="InterPro" id="IPR006300">
    <property type="entry name" value="FlgB"/>
</dbReference>
<gene>
    <name evidence="4" type="primary">flgB</name>
    <name evidence="4" type="ORF">CARN2_1057</name>
</gene>
<organism evidence="4">
    <name type="scientific">mine drainage metagenome</name>
    <dbReference type="NCBI Taxonomy" id="410659"/>
    <lineage>
        <taxon>unclassified sequences</taxon>
        <taxon>metagenomes</taxon>
        <taxon>ecological metagenomes</taxon>
    </lineage>
</organism>
<evidence type="ECO:0000256" key="2">
    <source>
        <dbReference type="ARBA" id="ARBA00009677"/>
    </source>
</evidence>
<sequence length="139" mass="14868">MNSALDRAFAPLQTALDLRAYRQQLLAANMANANTPHYKAVDLDFSAALQSALQQTPGQTQGSLVLKVEQSGQQQGTQTANPAAAFVAYQAGNSVRLDGNSVDMSREQASFQKNSIQYEADLTFLTGKIKTLTSAITGN</sequence>
<dbReference type="GO" id="GO:0071973">
    <property type="term" value="P:bacterial-type flagellum-dependent cell motility"/>
    <property type="evidence" value="ECO:0007669"/>
    <property type="project" value="InterPro"/>
</dbReference>
<comment type="caution">
    <text evidence="4">The sequence shown here is derived from an EMBL/GenBank/DDBJ whole genome shotgun (WGS) entry which is preliminary data.</text>
</comment>
<evidence type="ECO:0000313" key="4">
    <source>
        <dbReference type="EMBL" id="CBH96068.1"/>
    </source>
</evidence>